<organism evidence="1 2">
    <name type="scientific">Marininema mesophilum</name>
    <dbReference type="NCBI Taxonomy" id="1048340"/>
    <lineage>
        <taxon>Bacteria</taxon>
        <taxon>Bacillati</taxon>
        <taxon>Bacillota</taxon>
        <taxon>Bacilli</taxon>
        <taxon>Bacillales</taxon>
        <taxon>Thermoactinomycetaceae</taxon>
        <taxon>Marininema</taxon>
    </lineage>
</organism>
<dbReference type="Proteomes" id="UP000198534">
    <property type="component" value="Unassembled WGS sequence"/>
</dbReference>
<proteinExistence type="predicted"/>
<protein>
    <submittedName>
        <fullName evidence="1">Uncharacterized protein</fullName>
    </submittedName>
</protein>
<reference evidence="1 2" key="1">
    <citation type="submission" date="2016-10" db="EMBL/GenBank/DDBJ databases">
        <authorList>
            <person name="de Groot N.N."/>
        </authorList>
    </citation>
    <scope>NUCLEOTIDE SEQUENCE [LARGE SCALE GENOMIC DNA]</scope>
    <source>
        <strain evidence="1 2">DSM 45610</strain>
    </source>
</reference>
<name>A0A1H2X6K8_9BACL</name>
<gene>
    <name evidence="1" type="ORF">SAMN05444487_107105</name>
</gene>
<dbReference type="AlphaFoldDB" id="A0A1H2X6K8"/>
<evidence type="ECO:0000313" key="2">
    <source>
        <dbReference type="Proteomes" id="UP000198534"/>
    </source>
</evidence>
<dbReference type="STRING" id="1048340.SAMN05444487_107105"/>
<sequence>MYADITISQNETQVSPTKAINAYAIRVENEFVLPHGKNETPLSVMMSPLPLSLFRRLHASGKPMAN</sequence>
<evidence type="ECO:0000313" key="1">
    <source>
        <dbReference type="EMBL" id="SDW88532.1"/>
    </source>
</evidence>
<dbReference type="EMBL" id="FNNQ01000007">
    <property type="protein sequence ID" value="SDW88532.1"/>
    <property type="molecule type" value="Genomic_DNA"/>
</dbReference>
<accession>A0A1H2X6K8</accession>
<keyword evidence="2" id="KW-1185">Reference proteome</keyword>